<dbReference type="GO" id="GO:0006520">
    <property type="term" value="P:amino acid metabolic process"/>
    <property type="evidence" value="ECO:0007669"/>
    <property type="project" value="InterPro"/>
</dbReference>
<dbReference type="AlphaFoldDB" id="A0A1G8LI09"/>
<dbReference type="GO" id="GO:0030170">
    <property type="term" value="F:pyridoxal phosphate binding"/>
    <property type="evidence" value="ECO:0007669"/>
    <property type="project" value="InterPro"/>
</dbReference>
<evidence type="ECO:0000313" key="9">
    <source>
        <dbReference type="EMBL" id="SDI55077.1"/>
    </source>
</evidence>
<evidence type="ECO:0000256" key="1">
    <source>
        <dbReference type="ARBA" id="ARBA00001933"/>
    </source>
</evidence>
<evidence type="ECO:0000256" key="2">
    <source>
        <dbReference type="ARBA" id="ARBA00007441"/>
    </source>
</evidence>
<dbReference type="InterPro" id="IPR015421">
    <property type="entry name" value="PyrdxlP-dep_Trfase_major"/>
</dbReference>
<dbReference type="Pfam" id="PF00155">
    <property type="entry name" value="Aminotran_1_2"/>
    <property type="match status" value="1"/>
</dbReference>
<proteinExistence type="inferred from homology"/>
<evidence type="ECO:0000256" key="3">
    <source>
        <dbReference type="ARBA" id="ARBA00022576"/>
    </source>
</evidence>
<dbReference type="EMBL" id="FNEK01000004">
    <property type="protein sequence ID" value="SDI55077.1"/>
    <property type="molecule type" value="Genomic_DNA"/>
</dbReference>
<evidence type="ECO:0000256" key="5">
    <source>
        <dbReference type="ARBA" id="ARBA00022898"/>
    </source>
</evidence>
<dbReference type="PANTHER" id="PTHR46383:SF1">
    <property type="entry name" value="ASPARTATE AMINOTRANSFERASE"/>
    <property type="match status" value="1"/>
</dbReference>
<comment type="catalytic activity">
    <reaction evidence="6">
        <text>L-aspartate + 2-oxoglutarate = oxaloacetate + L-glutamate</text>
        <dbReference type="Rhea" id="RHEA:21824"/>
        <dbReference type="ChEBI" id="CHEBI:16452"/>
        <dbReference type="ChEBI" id="CHEBI:16810"/>
        <dbReference type="ChEBI" id="CHEBI:29985"/>
        <dbReference type="ChEBI" id="CHEBI:29991"/>
        <dbReference type="EC" id="2.6.1.1"/>
    </reaction>
</comment>
<dbReference type="EC" id="2.6.1.-" evidence="7"/>
<dbReference type="GO" id="GO:0004069">
    <property type="term" value="F:L-aspartate:2-oxoglutarate aminotransferase activity"/>
    <property type="evidence" value="ECO:0007669"/>
    <property type="project" value="UniProtKB-EC"/>
</dbReference>
<feature type="domain" description="Aminotransferase class I/classII large" evidence="8">
    <location>
        <begin position="35"/>
        <end position="381"/>
    </location>
</feature>
<dbReference type="Proteomes" id="UP000199382">
    <property type="component" value="Unassembled WGS sequence"/>
</dbReference>
<organism evidence="9 10">
    <name type="scientific">Aliiruegeria lutimaris</name>
    <dbReference type="NCBI Taxonomy" id="571298"/>
    <lineage>
        <taxon>Bacteria</taxon>
        <taxon>Pseudomonadati</taxon>
        <taxon>Pseudomonadota</taxon>
        <taxon>Alphaproteobacteria</taxon>
        <taxon>Rhodobacterales</taxon>
        <taxon>Roseobacteraceae</taxon>
        <taxon>Aliiruegeria</taxon>
    </lineage>
</organism>
<keyword evidence="4 7" id="KW-0808">Transferase</keyword>
<protein>
    <recommendedName>
        <fullName evidence="7">Aminotransferase</fullName>
        <ecNumber evidence="7">2.6.1.-</ecNumber>
    </recommendedName>
</protein>
<evidence type="ECO:0000313" key="10">
    <source>
        <dbReference type="Proteomes" id="UP000199382"/>
    </source>
</evidence>
<accession>A0A1G8LI09</accession>
<dbReference type="OrthoDB" id="9766084at2"/>
<evidence type="ECO:0000256" key="6">
    <source>
        <dbReference type="ARBA" id="ARBA00049185"/>
    </source>
</evidence>
<dbReference type="InterPro" id="IPR050596">
    <property type="entry name" value="AspAT/PAT-like"/>
</dbReference>
<dbReference type="PANTHER" id="PTHR46383">
    <property type="entry name" value="ASPARTATE AMINOTRANSFERASE"/>
    <property type="match status" value="1"/>
</dbReference>
<reference evidence="9 10" key="1">
    <citation type="submission" date="2016-10" db="EMBL/GenBank/DDBJ databases">
        <authorList>
            <person name="de Groot N.N."/>
        </authorList>
    </citation>
    <scope>NUCLEOTIDE SEQUENCE [LARGE SCALE GENOMIC DNA]</scope>
    <source>
        <strain evidence="9 10">DSM 25294</strain>
    </source>
</reference>
<dbReference type="CDD" id="cd00609">
    <property type="entry name" value="AAT_like"/>
    <property type="match status" value="1"/>
</dbReference>
<dbReference type="InterPro" id="IPR004838">
    <property type="entry name" value="NHTrfase_class1_PyrdxlP-BS"/>
</dbReference>
<comment type="similarity">
    <text evidence="2 7">Belongs to the class-I pyridoxal-phosphate-dependent aminotransferase family.</text>
</comment>
<evidence type="ECO:0000256" key="7">
    <source>
        <dbReference type="RuleBase" id="RU000481"/>
    </source>
</evidence>
<dbReference type="InterPro" id="IPR004839">
    <property type="entry name" value="Aminotransferase_I/II_large"/>
</dbReference>
<dbReference type="PROSITE" id="PS00105">
    <property type="entry name" value="AA_TRANSFER_CLASS_1"/>
    <property type="match status" value="1"/>
</dbReference>
<dbReference type="InterPro" id="IPR015424">
    <property type="entry name" value="PyrdxlP-dep_Trfase"/>
</dbReference>
<dbReference type="RefSeq" id="WP_093149796.1">
    <property type="nucleotide sequence ID" value="NZ_FNEK01000004.1"/>
</dbReference>
<dbReference type="SUPFAM" id="SSF53383">
    <property type="entry name" value="PLP-dependent transferases"/>
    <property type="match status" value="1"/>
</dbReference>
<sequence>MKASARLSTLLPDGNDGWDLYRKALARQNAGMPVTMLTIGEHDIGTAPAILDAMDAAARRGLTGYAPVPGQNTLRARVAERIERMTGTATAEENVLIVPGGQAGLFASHIATLDPGDTALFVDPYYATYPGTIRGAGGLPRAIVTGPETRFCPSRDALAEAAPGARTLLINTPNNPTGQIYDRVTLEGIAEACIAHDLWLISDEVYETQVWKGAHLSPRALPGMAERTLVVGSMSKSHAMTGSRIGWVVGPAEIIAHMADLATHTTYGVPGFVQAAALWALQQGPDLEAEVSAPFRRRRALAEQALAGNNRIRALPSDATMYLMLDIRPTGLSGSAFAEALLEAEGIAVMPGESFGHAAAGHVRVAMTIEDEAFAEALARLARFAETCPSGTPTNYEET</sequence>
<comment type="cofactor">
    <cofactor evidence="1 7">
        <name>pyridoxal 5'-phosphate</name>
        <dbReference type="ChEBI" id="CHEBI:597326"/>
    </cofactor>
</comment>
<keyword evidence="3 7" id="KW-0032">Aminotransferase</keyword>
<keyword evidence="5" id="KW-0663">Pyridoxal phosphate</keyword>
<keyword evidence="9" id="KW-0670">Pyruvate</keyword>
<evidence type="ECO:0000256" key="4">
    <source>
        <dbReference type="ARBA" id="ARBA00022679"/>
    </source>
</evidence>
<evidence type="ECO:0000259" key="8">
    <source>
        <dbReference type="Pfam" id="PF00155"/>
    </source>
</evidence>
<keyword evidence="10" id="KW-1185">Reference proteome</keyword>
<dbReference type="STRING" id="571298.SAMN04488026_100449"/>
<gene>
    <name evidence="9" type="ORF">SAMN04488026_100449</name>
</gene>
<dbReference type="Gene3D" id="3.40.640.10">
    <property type="entry name" value="Type I PLP-dependent aspartate aminotransferase-like (Major domain)"/>
    <property type="match status" value="1"/>
</dbReference>
<name>A0A1G8LI09_9RHOB</name>